<name>A0A2J7ZN60_9CHLO</name>
<keyword evidence="3" id="KW-1185">Reference proteome</keyword>
<dbReference type="EMBL" id="PGGS01000812">
    <property type="protein sequence ID" value="PNH01705.1"/>
    <property type="molecule type" value="Genomic_DNA"/>
</dbReference>
<feature type="region of interest" description="Disordered" evidence="1">
    <location>
        <begin position="1"/>
        <end position="20"/>
    </location>
</feature>
<dbReference type="AlphaFoldDB" id="A0A2J7ZN60"/>
<feature type="non-terminal residue" evidence="2">
    <location>
        <position position="1"/>
    </location>
</feature>
<dbReference type="Proteomes" id="UP000236333">
    <property type="component" value="Unassembled WGS sequence"/>
</dbReference>
<feature type="non-terminal residue" evidence="2">
    <location>
        <position position="178"/>
    </location>
</feature>
<feature type="compositionally biased region" description="Gly residues" evidence="1">
    <location>
        <begin position="101"/>
        <end position="118"/>
    </location>
</feature>
<evidence type="ECO:0000313" key="3">
    <source>
        <dbReference type="Proteomes" id="UP000236333"/>
    </source>
</evidence>
<sequence>PADRRRRSRSRSHDRGRPVVELSQPERAWAQCLYGWLQKRSGEARLGELQSSQAIPRSYLERHQCGPLDFLRKFPYLFHLQPAFPRVLNSIIQLVPPNSHYGGGGGRHPGREWGGPWGWEGPPGRDARPWSGGGGSGGPGAGEARDGLEGGRVEGAAQYLRRLHAFLVSRLPEAVPAS</sequence>
<feature type="region of interest" description="Disordered" evidence="1">
    <location>
        <begin position="101"/>
        <end position="150"/>
    </location>
</feature>
<feature type="compositionally biased region" description="Gly residues" evidence="1">
    <location>
        <begin position="131"/>
        <end position="141"/>
    </location>
</feature>
<evidence type="ECO:0000256" key="1">
    <source>
        <dbReference type="SAM" id="MobiDB-lite"/>
    </source>
</evidence>
<proteinExistence type="predicted"/>
<feature type="compositionally biased region" description="Basic residues" evidence="1">
    <location>
        <begin position="1"/>
        <end position="10"/>
    </location>
</feature>
<organism evidence="2 3">
    <name type="scientific">Tetrabaena socialis</name>
    <dbReference type="NCBI Taxonomy" id="47790"/>
    <lineage>
        <taxon>Eukaryota</taxon>
        <taxon>Viridiplantae</taxon>
        <taxon>Chlorophyta</taxon>
        <taxon>core chlorophytes</taxon>
        <taxon>Chlorophyceae</taxon>
        <taxon>CS clade</taxon>
        <taxon>Chlamydomonadales</taxon>
        <taxon>Tetrabaenaceae</taxon>
        <taxon>Tetrabaena</taxon>
    </lineage>
</organism>
<evidence type="ECO:0000313" key="2">
    <source>
        <dbReference type="EMBL" id="PNH01705.1"/>
    </source>
</evidence>
<accession>A0A2J7ZN60</accession>
<reference evidence="2 3" key="1">
    <citation type="journal article" date="2017" name="Mol. Biol. Evol.">
        <title>The 4-celled Tetrabaena socialis nuclear genome reveals the essential components for genetic control of cell number at the origin of multicellularity in the volvocine lineage.</title>
        <authorList>
            <person name="Featherston J."/>
            <person name="Arakaki Y."/>
            <person name="Hanschen E.R."/>
            <person name="Ferris P.J."/>
            <person name="Michod R.E."/>
            <person name="Olson B.J.S.C."/>
            <person name="Nozaki H."/>
            <person name="Durand P.M."/>
        </authorList>
    </citation>
    <scope>NUCLEOTIDE SEQUENCE [LARGE SCALE GENOMIC DNA]</scope>
    <source>
        <strain evidence="2 3">NIES-571</strain>
    </source>
</reference>
<gene>
    <name evidence="2" type="ORF">TSOC_012383</name>
</gene>
<comment type="caution">
    <text evidence="2">The sequence shown here is derived from an EMBL/GenBank/DDBJ whole genome shotgun (WGS) entry which is preliminary data.</text>
</comment>
<protein>
    <submittedName>
        <fullName evidence="2">Uncharacterized protein</fullName>
    </submittedName>
</protein>